<gene>
    <name evidence="3" type="ORF">ENW73_06125</name>
</gene>
<accession>A0A7C6AAC8</accession>
<reference evidence="3" key="1">
    <citation type="journal article" date="2020" name="mSystems">
        <title>Genome- and Community-Level Interaction Insights into Carbon Utilization and Element Cycling Functions of Hydrothermarchaeota in Hydrothermal Sediment.</title>
        <authorList>
            <person name="Zhou Z."/>
            <person name="Liu Y."/>
            <person name="Xu W."/>
            <person name="Pan J."/>
            <person name="Luo Z.H."/>
            <person name="Li M."/>
        </authorList>
    </citation>
    <scope>NUCLEOTIDE SEQUENCE [LARGE SCALE GENOMIC DNA]</scope>
    <source>
        <strain evidence="3">SpSt-876</strain>
    </source>
</reference>
<name>A0A7C6AAC8_UNCW3</name>
<evidence type="ECO:0000256" key="1">
    <source>
        <dbReference type="SAM" id="SignalP"/>
    </source>
</evidence>
<feature type="domain" description="Putative amidase" evidence="2">
    <location>
        <begin position="23"/>
        <end position="94"/>
    </location>
</feature>
<organism evidence="3">
    <name type="scientific">candidate division WOR-3 bacterium</name>
    <dbReference type="NCBI Taxonomy" id="2052148"/>
    <lineage>
        <taxon>Bacteria</taxon>
        <taxon>Bacteria division WOR-3</taxon>
    </lineage>
</organism>
<feature type="signal peptide" evidence="1">
    <location>
        <begin position="1"/>
        <end position="20"/>
    </location>
</feature>
<dbReference type="InterPro" id="IPR024301">
    <property type="entry name" value="Amidase_6"/>
</dbReference>
<comment type="caution">
    <text evidence="3">The sequence shown here is derived from an EMBL/GenBank/DDBJ whole genome shotgun (WGS) entry which is preliminary data.</text>
</comment>
<keyword evidence="1" id="KW-0732">Signal</keyword>
<sequence>MRYARFLLFFLAFIPTYLLGTDYNADAARNYAKNWYGPGRKRNPDYEDYTGNRGDCANFVAQCLRAGGFRFKGKRYSKNEWPPSGCTRPKYWVDKKGLCLMLEIFVIS</sequence>
<feature type="chain" id="PRO_5028078033" description="Putative amidase domain-containing protein" evidence="1">
    <location>
        <begin position="21"/>
        <end position="108"/>
    </location>
</feature>
<evidence type="ECO:0000313" key="3">
    <source>
        <dbReference type="EMBL" id="HHS52424.1"/>
    </source>
</evidence>
<protein>
    <recommendedName>
        <fullName evidence="2">Putative amidase domain-containing protein</fullName>
    </recommendedName>
</protein>
<dbReference type="Pfam" id="PF12671">
    <property type="entry name" value="Amidase_6"/>
    <property type="match status" value="1"/>
</dbReference>
<dbReference type="AlphaFoldDB" id="A0A7C6AAC8"/>
<proteinExistence type="predicted"/>
<dbReference type="EMBL" id="DTLI01000145">
    <property type="protein sequence ID" value="HHS52424.1"/>
    <property type="molecule type" value="Genomic_DNA"/>
</dbReference>
<evidence type="ECO:0000259" key="2">
    <source>
        <dbReference type="Pfam" id="PF12671"/>
    </source>
</evidence>